<feature type="domain" description="Rhodanese" evidence="1">
    <location>
        <begin position="16"/>
        <end position="104"/>
    </location>
</feature>
<dbReference type="Gene3D" id="3.40.250.10">
    <property type="entry name" value="Rhodanese-like domain"/>
    <property type="match status" value="1"/>
</dbReference>
<dbReference type="InterPro" id="IPR036873">
    <property type="entry name" value="Rhodanese-like_dom_sf"/>
</dbReference>
<organism evidence="2 3">
    <name type="scientific">Parvibaculum sedimenti</name>
    <dbReference type="NCBI Taxonomy" id="2608632"/>
    <lineage>
        <taxon>Bacteria</taxon>
        <taxon>Pseudomonadati</taxon>
        <taxon>Pseudomonadota</taxon>
        <taxon>Alphaproteobacteria</taxon>
        <taxon>Hyphomicrobiales</taxon>
        <taxon>Parvibaculaceae</taxon>
        <taxon>Parvibaculum</taxon>
    </lineage>
</organism>
<dbReference type="Pfam" id="PF00581">
    <property type="entry name" value="Rhodanese"/>
    <property type="match status" value="1"/>
</dbReference>
<comment type="caution">
    <text evidence="2">The sequence shown here is derived from an EMBL/GenBank/DDBJ whole genome shotgun (WGS) entry which is preliminary data.</text>
</comment>
<dbReference type="RefSeq" id="WP_152214985.1">
    <property type="nucleotide sequence ID" value="NZ_JBAQYD010000187.1"/>
</dbReference>
<dbReference type="SUPFAM" id="SSF52821">
    <property type="entry name" value="Rhodanese/Cell cycle control phosphatase"/>
    <property type="match status" value="1"/>
</dbReference>
<dbReference type="PANTHER" id="PTHR43031">
    <property type="entry name" value="FAD-DEPENDENT OXIDOREDUCTASE"/>
    <property type="match status" value="1"/>
</dbReference>
<protein>
    <recommendedName>
        <fullName evidence="1">Rhodanese domain-containing protein</fullName>
    </recommendedName>
</protein>
<accession>A0A6N6VLN6</accession>
<sequence length="105" mass="11141">MSLKPVDAATVKSWLDAGDAVLVDIRERNEHAAEHIAGAHLVPLSELGEHDLKSLGKQQVVFHCKGGMRTTTNAGKLAAACEGELFELTGGIEGWKRAGLPVKQG</sequence>
<dbReference type="InterPro" id="IPR001763">
    <property type="entry name" value="Rhodanese-like_dom"/>
</dbReference>
<reference evidence="2 3" key="1">
    <citation type="submission" date="2019-09" db="EMBL/GenBank/DDBJ databases">
        <title>Parvibaculum sedimenti sp. nov., isolated from sediment.</title>
        <authorList>
            <person name="Wang Y."/>
        </authorList>
    </citation>
    <scope>NUCLEOTIDE SEQUENCE [LARGE SCALE GENOMIC DNA]</scope>
    <source>
        <strain evidence="2 3">HXT-9</strain>
    </source>
</reference>
<evidence type="ECO:0000313" key="2">
    <source>
        <dbReference type="EMBL" id="KAB7741682.1"/>
    </source>
</evidence>
<dbReference type="PROSITE" id="PS50206">
    <property type="entry name" value="RHODANESE_3"/>
    <property type="match status" value="1"/>
</dbReference>
<dbReference type="AlphaFoldDB" id="A0A6N6VLN6"/>
<dbReference type="Proteomes" id="UP000468901">
    <property type="component" value="Unassembled WGS sequence"/>
</dbReference>
<dbReference type="EMBL" id="WESC01000003">
    <property type="protein sequence ID" value="KAB7741682.1"/>
    <property type="molecule type" value="Genomic_DNA"/>
</dbReference>
<dbReference type="PANTHER" id="PTHR43031:SF7">
    <property type="entry name" value="NITRIC OXIDE REDUCTASE FLRD-NAD(+) REDUCTASE"/>
    <property type="match status" value="1"/>
</dbReference>
<dbReference type="SMART" id="SM00450">
    <property type="entry name" value="RHOD"/>
    <property type="match status" value="1"/>
</dbReference>
<keyword evidence="3" id="KW-1185">Reference proteome</keyword>
<evidence type="ECO:0000259" key="1">
    <source>
        <dbReference type="PROSITE" id="PS50206"/>
    </source>
</evidence>
<evidence type="ECO:0000313" key="3">
    <source>
        <dbReference type="Proteomes" id="UP000468901"/>
    </source>
</evidence>
<gene>
    <name evidence="2" type="ORF">F2P47_04565</name>
</gene>
<dbReference type="InterPro" id="IPR050229">
    <property type="entry name" value="GlpE_sulfurtransferase"/>
</dbReference>
<name>A0A6N6VLN6_9HYPH</name>
<proteinExistence type="predicted"/>